<evidence type="ECO:0000313" key="6">
    <source>
        <dbReference type="Proteomes" id="UP000249123"/>
    </source>
</evidence>
<evidence type="ECO:0000256" key="1">
    <source>
        <dbReference type="ARBA" id="ARBA00005495"/>
    </source>
</evidence>
<sequence>MREMTGSCACGKVTFRVVAPNTYGACHCEMCRRWTGGVWMGVICDDILTIDGPVKEWRSSKIARRGFCGECGSSVWHKPKHTAHFTFGQGLFDDQFGWTLAREICAEDRPDHYAFADKGQPAFTAWGTLMAVFLGRLPK</sequence>
<name>A0A062U5D6_9PROT</name>
<gene>
    <name evidence="5" type="ORF">HY3_00920</name>
</gene>
<keyword evidence="3" id="KW-0862">Zinc</keyword>
<dbReference type="InterPro" id="IPR006913">
    <property type="entry name" value="CENP-V/GFA"/>
</dbReference>
<organism evidence="5 6">
    <name type="scientific">Hyphomonas pacifica</name>
    <dbReference type="NCBI Taxonomy" id="1280941"/>
    <lineage>
        <taxon>Bacteria</taxon>
        <taxon>Pseudomonadati</taxon>
        <taxon>Pseudomonadota</taxon>
        <taxon>Alphaproteobacteria</taxon>
        <taxon>Hyphomonadales</taxon>
        <taxon>Hyphomonadaceae</taxon>
        <taxon>Hyphomonas</taxon>
    </lineage>
</organism>
<proteinExistence type="inferred from homology"/>
<keyword evidence="2" id="KW-0479">Metal-binding</keyword>
<dbReference type="STRING" id="1280941.HY2_00150"/>
<dbReference type="PANTHER" id="PTHR33337">
    <property type="entry name" value="GFA DOMAIN-CONTAINING PROTEIN"/>
    <property type="match status" value="1"/>
</dbReference>
<evidence type="ECO:0000256" key="4">
    <source>
        <dbReference type="ARBA" id="ARBA00023239"/>
    </source>
</evidence>
<comment type="similarity">
    <text evidence="1">Belongs to the Gfa family.</text>
</comment>
<dbReference type="PANTHER" id="PTHR33337:SF40">
    <property type="entry name" value="CENP-V_GFA DOMAIN-CONTAINING PROTEIN-RELATED"/>
    <property type="match status" value="1"/>
</dbReference>
<dbReference type="Gene3D" id="3.90.1590.10">
    <property type="entry name" value="glutathione-dependent formaldehyde- activating enzyme (gfa)"/>
    <property type="match status" value="1"/>
</dbReference>
<reference evidence="5 6" key="1">
    <citation type="submission" date="2013-04" db="EMBL/GenBank/DDBJ databases">
        <title>Hyphomonas sp. T24B3 Genome Sequencing.</title>
        <authorList>
            <person name="Lai Q."/>
            <person name="Shao Z."/>
        </authorList>
    </citation>
    <scope>NUCLEOTIDE SEQUENCE [LARGE SCALE GENOMIC DNA]</scope>
    <source>
        <strain evidence="5 6">T24B3</strain>
    </source>
</reference>
<dbReference type="RefSeq" id="WP_051594558.1">
    <property type="nucleotide sequence ID" value="NZ_AWFA01000001.1"/>
</dbReference>
<protein>
    <submittedName>
        <fullName evidence="5">Uncharacterized protein</fullName>
    </submittedName>
</protein>
<dbReference type="SUPFAM" id="SSF51316">
    <property type="entry name" value="Mss4-like"/>
    <property type="match status" value="1"/>
</dbReference>
<dbReference type="AlphaFoldDB" id="A0A062U5D6"/>
<dbReference type="Pfam" id="PF04828">
    <property type="entry name" value="GFA"/>
    <property type="match status" value="1"/>
</dbReference>
<accession>A0A328K1J3</accession>
<evidence type="ECO:0000256" key="2">
    <source>
        <dbReference type="ARBA" id="ARBA00022723"/>
    </source>
</evidence>
<evidence type="ECO:0000256" key="3">
    <source>
        <dbReference type="ARBA" id="ARBA00022833"/>
    </source>
</evidence>
<keyword evidence="6" id="KW-1185">Reference proteome</keyword>
<comment type="caution">
    <text evidence="5">The sequence shown here is derived from an EMBL/GenBank/DDBJ whole genome shotgun (WGS) entry which is preliminary data.</text>
</comment>
<dbReference type="EMBL" id="AWFB01000001">
    <property type="protein sequence ID" value="RAN36173.1"/>
    <property type="molecule type" value="Genomic_DNA"/>
</dbReference>
<dbReference type="GO" id="GO:0016846">
    <property type="term" value="F:carbon-sulfur lyase activity"/>
    <property type="evidence" value="ECO:0007669"/>
    <property type="project" value="InterPro"/>
</dbReference>
<keyword evidence="4" id="KW-0456">Lyase</keyword>
<dbReference type="eggNOG" id="COG3791">
    <property type="taxonomic scope" value="Bacteria"/>
</dbReference>
<dbReference type="GO" id="GO:0046872">
    <property type="term" value="F:metal ion binding"/>
    <property type="evidence" value="ECO:0007669"/>
    <property type="project" value="UniProtKB-KW"/>
</dbReference>
<dbReference type="Proteomes" id="UP000249123">
    <property type="component" value="Unassembled WGS sequence"/>
</dbReference>
<accession>A0A062U5D6</accession>
<evidence type="ECO:0000313" key="5">
    <source>
        <dbReference type="EMBL" id="RAN36173.1"/>
    </source>
</evidence>
<dbReference type="PROSITE" id="PS51891">
    <property type="entry name" value="CENP_V_GFA"/>
    <property type="match status" value="1"/>
</dbReference>
<dbReference type="InterPro" id="IPR011057">
    <property type="entry name" value="Mss4-like_sf"/>
</dbReference>